<protein>
    <submittedName>
        <fullName evidence="2">SDR family oxidoreductase</fullName>
    </submittedName>
</protein>
<dbReference type="PANTHER" id="PTHR42760:SF40">
    <property type="entry name" value="3-OXOACYL-[ACYL-CARRIER-PROTEIN] REDUCTASE, CHLOROPLASTIC"/>
    <property type="match status" value="1"/>
</dbReference>
<sequence>MLSLNSKTAVVSGGSSGIGFASVLHLLELGHRVAFFGQSSEHVEAACEQISQRHSAKFFLGRTVDMLEEGSIRRFFDEAVSSLGNPEILVCSAGISPKGPQGAALPLTELTLHEWDSVIAVNLTGAMLCCQLTLPYMQQACFGRIIFIGSVAGRTIPIIAGGAYAASKAGLSGLARSLIGQYSRFGVTINVVAPGRIVTQMAGDIDSPRNQAALTRIPVGRLGTVSDVANAVGFLVSEQSGFINGAILDVNGGEFAPV</sequence>
<dbReference type="PANTHER" id="PTHR42760">
    <property type="entry name" value="SHORT-CHAIN DEHYDROGENASES/REDUCTASES FAMILY MEMBER"/>
    <property type="match status" value="1"/>
</dbReference>
<comment type="similarity">
    <text evidence="1">Belongs to the short-chain dehydrogenases/reductases (SDR) family.</text>
</comment>
<dbReference type="SUPFAM" id="SSF51735">
    <property type="entry name" value="NAD(P)-binding Rossmann-fold domains"/>
    <property type="match status" value="1"/>
</dbReference>
<proteinExistence type="inferred from homology"/>
<dbReference type="Gene3D" id="3.40.50.720">
    <property type="entry name" value="NAD(P)-binding Rossmann-like Domain"/>
    <property type="match status" value="1"/>
</dbReference>
<dbReference type="EMBL" id="JADIJS010000003">
    <property type="protein sequence ID" value="MBO1040919.1"/>
    <property type="molecule type" value="Genomic_DNA"/>
</dbReference>
<name>A0ABS3K1Z3_9HYPH</name>
<dbReference type="InterPro" id="IPR002347">
    <property type="entry name" value="SDR_fam"/>
</dbReference>
<evidence type="ECO:0000313" key="3">
    <source>
        <dbReference type="Proteomes" id="UP000718278"/>
    </source>
</evidence>
<dbReference type="PRINTS" id="PR00081">
    <property type="entry name" value="GDHRDH"/>
</dbReference>
<gene>
    <name evidence="2" type="ORF">IPV26_14720</name>
</gene>
<evidence type="ECO:0000313" key="2">
    <source>
        <dbReference type="EMBL" id="MBO1040919.1"/>
    </source>
</evidence>
<reference evidence="2 3" key="1">
    <citation type="submission" date="2020-10" db="EMBL/GenBank/DDBJ databases">
        <title>Genomic characterization of underground lake bacteria from Wind Cave National Park: Insight into the archetypical LuxI/LuxR and identification of LuxR solos.</title>
        <authorList>
            <person name="Wengert P.C."/>
            <person name="Savka M.A."/>
        </authorList>
    </citation>
    <scope>NUCLEOTIDE SEQUENCE [LARGE SCALE GENOMIC DNA]</scope>
    <source>
        <strain evidence="2 3">SD316</strain>
    </source>
</reference>
<dbReference type="Proteomes" id="UP000718278">
    <property type="component" value="Unassembled WGS sequence"/>
</dbReference>
<dbReference type="PRINTS" id="PR00080">
    <property type="entry name" value="SDRFAMILY"/>
</dbReference>
<dbReference type="Pfam" id="PF13561">
    <property type="entry name" value="adh_short_C2"/>
    <property type="match status" value="1"/>
</dbReference>
<evidence type="ECO:0000256" key="1">
    <source>
        <dbReference type="ARBA" id="ARBA00006484"/>
    </source>
</evidence>
<dbReference type="CDD" id="cd05233">
    <property type="entry name" value="SDR_c"/>
    <property type="match status" value="1"/>
</dbReference>
<dbReference type="RefSeq" id="WP_207489293.1">
    <property type="nucleotide sequence ID" value="NZ_JADIJS010000003.1"/>
</dbReference>
<dbReference type="NCBIfam" id="NF009466">
    <property type="entry name" value="PRK12826.1-2"/>
    <property type="match status" value="1"/>
</dbReference>
<accession>A0ABS3K1Z3</accession>
<dbReference type="InterPro" id="IPR036291">
    <property type="entry name" value="NAD(P)-bd_dom_sf"/>
</dbReference>
<organism evidence="2 3">
    <name type="scientific">Brucella pituitosa</name>
    <dbReference type="NCBI Taxonomy" id="571256"/>
    <lineage>
        <taxon>Bacteria</taxon>
        <taxon>Pseudomonadati</taxon>
        <taxon>Pseudomonadota</taxon>
        <taxon>Alphaproteobacteria</taxon>
        <taxon>Hyphomicrobiales</taxon>
        <taxon>Brucellaceae</taxon>
        <taxon>Brucella/Ochrobactrum group</taxon>
        <taxon>Brucella</taxon>
    </lineage>
</organism>
<comment type="caution">
    <text evidence="2">The sequence shown here is derived from an EMBL/GenBank/DDBJ whole genome shotgun (WGS) entry which is preliminary data.</text>
</comment>
<keyword evidence="3" id="KW-1185">Reference proteome</keyword>